<protein>
    <submittedName>
        <fullName evidence="1">Transforming growth factor-beta receptor-associated protein 1</fullName>
    </submittedName>
</protein>
<dbReference type="GO" id="GO:0005737">
    <property type="term" value="C:cytoplasm"/>
    <property type="evidence" value="ECO:0007669"/>
    <property type="project" value="TreeGrafter"/>
</dbReference>
<keyword evidence="1" id="KW-0675">Receptor</keyword>
<dbReference type="GO" id="GO:0006914">
    <property type="term" value="P:autophagy"/>
    <property type="evidence" value="ECO:0007669"/>
    <property type="project" value="TreeGrafter"/>
</dbReference>
<dbReference type="AlphaFoldDB" id="A0A087TLP6"/>
<organism evidence="1 2">
    <name type="scientific">Stegodyphus mimosarum</name>
    <name type="common">African social velvet spider</name>
    <dbReference type="NCBI Taxonomy" id="407821"/>
    <lineage>
        <taxon>Eukaryota</taxon>
        <taxon>Metazoa</taxon>
        <taxon>Ecdysozoa</taxon>
        <taxon>Arthropoda</taxon>
        <taxon>Chelicerata</taxon>
        <taxon>Arachnida</taxon>
        <taxon>Araneae</taxon>
        <taxon>Araneomorphae</taxon>
        <taxon>Entelegynae</taxon>
        <taxon>Eresoidea</taxon>
        <taxon>Eresidae</taxon>
        <taxon>Stegodyphus</taxon>
    </lineage>
</organism>
<proteinExistence type="predicted"/>
<dbReference type="STRING" id="407821.A0A087TLP6"/>
<dbReference type="InterPro" id="IPR032914">
    <property type="entry name" value="Vam6/VPS39/TRAP1"/>
</dbReference>
<accession>A0A087TLP6</accession>
<dbReference type="PANTHER" id="PTHR12894:SF27">
    <property type="entry name" value="TRANSFORMING GROWTH FACTOR-BETA RECEPTOR-ASSOCIATED PROTEIN 1"/>
    <property type="match status" value="1"/>
</dbReference>
<sequence length="81" mass="9380">MYVASADIICALLPVPWEKQVQSLLADKKVAEALELAKYSNKSELSKDQFRCILRRIHQQAGFIEFSLFHFDEAKERFFDG</sequence>
<dbReference type="Proteomes" id="UP000054359">
    <property type="component" value="Unassembled WGS sequence"/>
</dbReference>
<feature type="non-terminal residue" evidence="1">
    <location>
        <position position="81"/>
    </location>
</feature>
<gene>
    <name evidence="1" type="ORF">X975_06060</name>
</gene>
<dbReference type="PANTHER" id="PTHR12894">
    <property type="entry name" value="CNH DOMAIN CONTAINING"/>
    <property type="match status" value="1"/>
</dbReference>
<name>A0A087TLP6_STEMI</name>
<keyword evidence="2" id="KW-1185">Reference proteome</keyword>
<dbReference type="GO" id="GO:0016020">
    <property type="term" value="C:membrane"/>
    <property type="evidence" value="ECO:0007669"/>
    <property type="project" value="TreeGrafter"/>
</dbReference>
<reference evidence="1 2" key="1">
    <citation type="submission" date="2013-11" db="EMBL/GenBank/DDBJ databases">
        <title>Genome sequencing of Stegodyphus mimosarum.</title>
        <authorList>
            <person name="Bechsgaard J."/>
        </authorList>
    </citation>
    <scope>NUCLEOTIDE SEQUENCE [LARGE SCALE GENOMIC DNA]</scope>
</reference>
<evidence type="ECO:0000313" key="2">
    <source>
        <dbReference type="Proteomes" id="UP000054359"/>
    </source>
</evidence>
<dbReference type="OrthoDB" id="8169718at2759"/>
<dbReference type="GO" id="GO:0034058">
    <property type="term" value="P:endosomal vesicle fusion"/>
    <property type="evidence" value="ECO:0007669"/>
    <property type="project" value="TreeGrafter"/>
</dbReference>
<evidence type="ECO:0000313" key="1">
    <source>
        <dbReference type="EMBL" id="KFM66035.1"/>
    </source>
</evidence>
<dbReference type="EMBL" id="KK115782">
    <property type="protein sequence ID" value="KFM66035.1"/>
    <property type="molecule type" value="Genomic_DNA"/>
</dbReference>